<dbReference type="PANTHER" id="PTHR23110:SF99">
    <property type="entry name" value="BROAD-COMPLEX CORE PROTEIN ISOFORM 6"/>
    <property type="match status" value="1"/>
</dbReference>
<comment type="caution">
    <text evidence="7">The sequence shown here is derived from an EMBL/GenBank/DDBJ whole genome shotgun (WGS) entry which is preliminary data.</text>
</comment>
<dbReference type="Gene3D" id="3.30.710.10">
    <property type="entry name" value="Potassium Channel Kv1.1, Chain A"/>
    <property type="match status" value="1"/>
</dbReference>
<keyword evidence="2" id="KW-0539">Nucleus</keyword>
<evidence type="ECO:0000256" key="1">
    <source>
        <dbReference type="ARBA" id="ARBA00004123"/>
    </source>
</evidence>
<dbReference type="PROSITE" id="PS00028">
    <property type="entry name" value="ZINC_FINGER_C2H2_1"/>
    <property type="match status" value="1"/>
</dbReference>
<dbReference type="InterPro" id="IPR011333">
    <property type="entry name" value="SKP1/BTB/POZ_sf"/>
</dbReference>
<gene>
    <name evidence="7" type="ORF">RUM44_003408</name>
</gene>
<feature type="domain" description="BTB" evidence="5">
    <location>
        <begin position="31"/>
        <end position="96"/>
    </location>
</feature>
<keyword evidence="8" id="KW-1185">Reference proteome</keyword>
<feature type="region of interest" description="Disordered" evidence="4">
    <location>
        <begin position="125"/>
        <end position="156"/>
    </location>
</feature>
<dbReference type="SMART" id="SM00225">
    <property type="entry name" value="BTB"/>
    <property type="match status" value="1"/>
</dbReference>
<dbReference type="Gene3D" id="3.30.160.60">
    <property type="entry name" value="Classic Zinc Finger"/>
    <property type="match status" value="1"/>
</dbReference>
<dbReference type="CDD" id="cd18315">
    <property type="entry name" value="BTB_POZ_BAB-like"/>
    <property type="match status" value="1"/>
</dbReference>
<keyword evidence="3" id="KW-0863">Zinc-finger</keyword>
<evidence type="ECO:0000259" key="5">
    <source>
        <dbReference type="PROSITE" id="PS50097"/>
    </source>
</evidence>
<dbReference type="PANTHER" id="PTHR23110">
    <property type="entry name" value="BTB DOMAIN TRANSCRIPTION FACTOR"/>
    <property type="match status" value="1"/>
</dbReference>
<dbReference type="PROSITE" id="PS50157">
    <property type="entry name" value="ZINC_FINGER_C2H2_2"/>
    <property type="match status" value="1"/>
</dbReference>
<organism evidence="7 8">
    <name type="scientific">Polyplax serrata</name>
    <name type="common">Common mouse louse</name>
    <dbReference type="NCBI Taxonomy" id="468196"/>
    <lineage>
        <taxon>Eukaryota</taxon>
        <taxon>Metazoa</taxon>
        <taxon>Ecdysozoa</taxon>
        <taxon>Arthropoda</taxon>
        <taxon>Hexapoda</taxon>
        <taxon>Insecta</taxon>
        <taxon>Pterygota</taxon>
        <taxon>Neoptera</taxon>
        <taxon>Paraneoptera</taxon>
        <taxon>Psocodea</taxon>
        <taxon>Troctomorpha</taxon>
        <taxon>Phthiraptera</taxon>
        <taxon>Anoplura</taxon>
        <taxon>Polyplacidae</taxon>
        <taxon>Polyplax</taxon>
    </lineage>
</organism>
<evidence type="ECO:0000256" key="4">
    <source>
        <dbReference type="SAM" id="MobiDB-lite"/>
    </source>
</evidence>
<dbReference type="Pfam" id="PF00651">
    <property type="entry name" value="BTB"/>
    <property type="match status" value="1"/>
</dbReference>
<evidence type="ECO:0000313" key="8">
    <source>
        <dbReference type="Proteomes" id="UP001359485"/>
    </source>
</evidence>
<accession>A0ABR1AGD7</accession>
<dbReference type="InterPro" id="IPR051095">
    <property type="entry name" value="Dros_DevTransReg"/>
</dbReference>
<name>A0ABR1AGD7_POLSC</name>
<dbReference type="SMART" id="SM00355">
    <property type="entry name" value="ZnF_C2H2"/>
    <property type="match status" value="2"/>
</dbReference>
<feature type="domain" description="C2H2-type" evidence="6">
    <location>
        <begin position="264"/>
        <end position="292"/>
    </location>
</feature>
<reference evidence="7 8" key="1">
    <citation type="submission" date="2023-09" db="EMBL/GenBank/DDBJ databases">
        <title>Genomes of two closely related lineages of the louse Polyplax serrata with different host specificities.</title>
        <authorList>
            <person name="Martinu J."/>
            <person name="Tarabai H."/>
            <person name="Stefka J."/>
            <person name="Hypsa V."/>
        </authorList>
    </citation>
    <scope>NUCLEOTIDE SEQUENCE [LARGE SCALE GENOMIC DNA]</scope>
    <source>
        <strain evidence="7">98ZLc_SE</strain>
    </source>
</reference>
<protein>
    <submittedName>
        <fullName evidence="7">Uncharacterized protein</fullName>
    </submittedName>
</protein>
<feature type="compositionally biased region" description="Basic and acidic residues" evidence="4">
    <location>
        <begin position="130"/>
        <end position="142"/>
    </location>
</feature>
<dbReference type="EMBL" id="JAWJWF010000049">
    <property type="protein sequence ID" value="KAK6619026.1"/>
    <property type="molecule type" value="Genomic_DNA"/>
</dbReference>
<dbReference type="InterPro" id="IPR000210">
    <property type="entry name" value="BTB/POZ_dom"/>
</dbReference>
<dbReference type="PROSITE" id="PS50097">
    <property type="entry name" value="BTB"/>
    <property type="match status" value="1"/>
</dbReference>
<dbReference type="InterPro" id="IPR013087">
    <property type="entry name" value="Znf_C2H2_type"/>
</dbReference>
<dbReference type="Proteomes" id="UP001359485">
    <property type="component" value="Unassembled WGS sequence"/>
</dbReference>
<keyword evidence="3" id="KW-0862">Zinc</keyword>
<feature type="region of interest" description="Disordered" evidence="4">
    <location>
        <begin position="355"/>
        <end position="384"/>
    </location>
</feature>
<evidence type="ECO:0000256" key="2">
    <source>
        <dbReference type="ARBA" id="ARBA00023242"/>
    </source>
</evidence>
<evidence type="ECO:0000256" key="3">
    <source>
        <dbReference type="PROSITE-ProRule" id="PRU00042"/>
    </source>
</evidence>
<evidence type="ECO:0000313" key="7">
    <source>
        <dbReference type="EMBL" id="KAK6619026.1"/>
    </source>
</evidence>
<dbReference type="SUPFAM" id="SSF54695">
    <property type="entry name" value="POZ domain"/>
    <property type="match status" value="1"/>
</dbReference>
<keyword evidence="3" id="KW-0479">Metal-binding</keyword>
<comment type="subcellular location">
    <subcellularLocation>
        <location evidence="1">Nucleus</location>
    </subcellularLocation>
</comment>
<proteinExistence type="predicted"/>
<sequence>MQGQQINLKWNSFHSNILSSFESMWEEEGLVDVTLATDGKCLKAHKIMLSASSPFFKKIFEMNPCQHPVIVLQDVQFYELESILKFVYKGEVCIRQENLPLLLRAAETLQIRGLCQHLTNDSDMEEESNFETHKISMNDKSHVTRSPPGSPRNGKKFKTHYNSLKSSVLQSDLPVSPKSKLAVPVYPIELDEIKEEPSGVNSPPLSNDKCDDEIHATDLVCARMRIQSDEEGDEEDDENDIPPNRNECAIYLEPGATNYPFPPFPCPFCDRAYTRWGFRRRHIKACHTRSQSLPCKWCLEVLPTHTEWESHVCQKHSLSKNDARNGLLILEEAEVVLQIPQPSRLDALVTMIKEQNNKSSEENSKDMEMESGLKEEDTGGEAKW</sequence>
<evidence type="ECO:0000259" key="6">
    <source>
        <dbReference type="PROSITE" id="PS50157"/>
    </source>
</evidence>